<name>A0A543PK93_9MICO</name>
<evidence type="ECO:0000313" key="3">
    <source>
        <dbReference type="EMBL" id="TQN44500.1"/>
    </source>
</evidence>
<evidence type="ECO:0000256" key="1">
    <source>
        <dbReference type="ARBA" id="ARBA00009108"/>
    </source>
</evidence>
<dbReference type="Gene3D" id="3.30.70.1880">
    <property type="entry name" value="Protein of unknown function DUF881"/>
    <property type="match status" value="1"/>
</dbReference>
<dbReference type="OrthoDB" id="3214641at2"/>
<accession>A0A543PK93</accession>
<dbReference type="Pfam" id="PF05949">
    <property type="entry name" value="DUF881"/>
    <property type="match status" value="1"/>
</dbReference>
<dbReference type="PANTHER" id="PTHR37313:SF4">
    <property type="entry name" value="CONSERVED MEMBRANE PROTEIN-RELATED"/>
    <property type="match status" value="1"/>
</dbReference>
<evidence type="ECO:0000313" key="4">
    <source>
        <dbReference type="Proteomes" id="UP000320085"/>
    </source>
</evidence>
<sequence length="275" mass="29231">MTSATPPADSPEAQTDDTDEPATGQQPPPPAPSSHLRPRLTWRLVVPVVTAAAGLMFAMSFQAAQGSDLRADRDLPQLIMDGDARVSAKAAQLDTLRTEVDALSKTSAPSDQRLASLNERADALAQTAATTKVRGGALEVALDDAHRTVDSLPDGFTADDIVVHQQDVQAVVNALWASGAEAMMIQDQRVISTSAVRCVGNTLILQGRVYAPPYRIKAIGDVERMQRGLDGDTAVGIYKQYVDAVGLGWSAKTLGNVEFPAYSGSVDFQYATPLQ</sequence>
<dbReference type="InterPro" id="IPR010273">
    <property type="entry name" value="DUF881"/>
</dbReference>
<feature type="region of interest" description="Disordered" evidence="2">
    <location>
        <begin position="1"/>
        <end position="38"/>
    </location>
</feature>
<dbReference type="EMBL" id="VFQF01000003">
    <property type="protein sequence ID" value="TQN44500.1"/>
    <property type="molecule type" value="Genomic_DNA"/>
</dbReference>
<dbReference type="RefSeq" id="WP_141823847.1">
    <property type="nucleotide sequence ID" value="NZ_BAAAQC010000010.1"/>
</dbReference>
<reference evidence="3 4" key="1">
    <citation type="submission" date="2019-06" db="EMBL/GenBank/DDBJ databases">
        <title>Sequencing the genomes of 1000 actinobacteria strains.</title>
        <authorList>
            <person name="Klenk H.-P."/>
        </authorList>
    </citation>
    <scope>NUCLEOTIDE SEQUENCE [LARGE SCALE GENOMIC DNA]</scope>
    <source>
        <strain evidence="3 4">DSM 21776</strain>
    </source>
</reference>
<dbReference type="PANTHER" id="PTHR37313">
    <property type="entry name" value="UPF0749 PROTEIN RV1825"/>
    <property type="match status" value="1"/>
</dbReference>
<dbReference type="Proteomes" id="UP000320085">
    <property type="component" value="Unassembled WGS sequence"/>
</dbReference>
<gene>
    <name evidence="3" type="ORF">FHX52_3715</name>
</gene>
<organism evidence="3 4">
    <name type="scientific">Humibacillus xanthopallidus</name>
    <dbReference type="NCBI Taxonomy" id="412689"/>
    <lineage>
        <taxon>Bacteria</taxon>
        <taxon>Bacillati</taxon>
        <taxon>Actinomycetota</taxon>
        <taxon>Actinomycetes</taxon>
        <taxon>Micrococcales</taxon>
        <taxon>Intrasporangiaceae</taxon>
        <taxon>Humibacillus</taxon>
    </lineage>
</organism>
<dbReference type="GO" id="GO:0005886">
    <property type="term" value="C:plasma membrane"/>
    <property type="evidence" value="ECO:0007669"/>
    <property type="project" value="TreeGrafter"/>
</dbReference>
<dbReference type="AlphaFoldDB" id="A0A543PK93"/>
<evidence type="ECO:0000256" key="2">
    <source>
        <dbReference type="SAM" id="MobiDB-lite"/>
    </source>
</evidence>
<proteinExistence type="inferred from homology"/>
<comment type="caution">
    <text evidence="3">The sequence shown here is derived from an EMBL/GenBank/DDBJ whole genome shotgun (WGS) entry which is preliminary data.</text>
</comment>
<protein>
    <submittedName>
        <fullName evidence="3">Uncharacterized protein YlxW (UPF0749 family)</fullName>
    </submittedName>
</protein>
<comment type="similarity">
    <text evidence="1">Belongs to the UPF0749 family.</text>
</comment>